<dbReference type="OrthoDB" id="4762505at2"/>
<dbReference type="EMBL" id="MVHP01000001">
    <property type="protein sequence ID" value="ORA69165.1"/>
    <property type="molecule type" value="Genomic_DNA"/>
</dbReference>
<feature type="chain" id="PRO_5038464999" description="DUF732 domain-containing protein" evidence="1">
    <location>
        <begin position="20"/>
        <end position="105"/>
    </location>
</feature>
<feature type="signal peptide" evidence="1">
    <location>
        <begin position="1"/>
        <end position="19"/>
    </location>
</feature>
<evidence type="ECO:0008006" key="4">
    <source>
        <dbReference type="Google" id="ProtNLM"/>
    </source>
</evidence>
<organism evidence="2 3">
    <name type="scientific">Mycolicibacterium elephantis</name>
    <dbReference type="NCBI Taxonomy" id="81858"/>
    <lineage>
        <taxon>Bacteria</taxon>
        <taxon>Bacillati</taxon>
        <taxon>Actinomycetota</taxon>
        <taxon>Actinomycetes</taxon>
        <taxon>Mycobacteriales</taxon>
        <taxon>Mycobacteriaceae</taxon>
        <taxon>Mycolicibacterium</taxon>
    </lineage>
</organism>
<name>A0A0M2ZBE1_9MYCO</name>
<keyword evidence="1" id="KW-0732">Signal</keyword>
<dbReference type="STRING" id="81858.BST23_00400"/>
<accession>A0A1A0R1N3</accession>
<dbReference type="RefSeq" id="WP_046754259.1">
    <property type="nucleotide sequence ID" value="NZ_JACKTZ010000014.1"/>
</dbReference>
<dbReference type="AlphaFoldDB" id="A0A0M2ZBE1"/>
<dbReference type="Proteomes" id="UP000192772">
    <property type="component" value="Unassembled WGS sequence"/>
</dbReference>
<evidence type="ECO:0000313" key="3">
    <source>
        <dbReference type="Proteomes" id="UP000192772"/>
    </source>
</evidence>
<accession>A0A0M2ZBE1</accession>
<comment type="caution">
    <text evidence="2">The sequence shown here is derived from an EMBL/GenBank/DDBJ whole genome shotgun (WGS) entry which is preliminary data.</text>
</comment>
<evidence type="ECO:0000256" key="1">
    <source>
        <dbReference type="SAM" id="SignalP"/>
    </source>
</evidence>
<proteinExistence type="predicted"/>
<gene>
    <name evidence="2" type="ORF">BST23_00400</name>
</gene>
<evidence type="ECO:0000313" key="2">
    <source>
        <dbReference type="EMBL" id="ORA69165.1"/>
    </source>
</evidence>
<sequence length="105" mass="11085">MRTTWILAGAAAVAYAAIAAPAGVAAADDGDSAQEVINKLQDRGYNVTIDKIGTAPMSECVVTSVRNPQEFTQLMPLLGGRNDGVLFPVTISQPISVSLDCRRHQ</sequence>
<protein>
    <recommendedName>
        <fullName evidence="4">DUF732 domain-containing protein</fullName>
    </recommendedName>
</protein>
<reference evidence="2 3" key="1">
    <citation type="submission" date="2017-02" db="EMBL/GenBank/DDBJ databases">
        <title>The new phylogeny of genus Mycobacterium.</title>
        <authorList>
            <person name="Tortoli E."/>
            <person name="Trovato A."/>
            <person name="Cirillo D.M."/>
        </authorList>
    </citation>
    <scope>NUCLEOTIDE SEQUENCE [LARGE SCALE GENOMIC DNA]</scope>
    <source>
        <strain evidence="2 3">FI-09383</strain>
    </source>
</reference>